<dbReference type="OrthoDB" id="9798468at2"/>
<evidence type="ECO:0000256" key="4">
    <source>
        <dbReference type="ARBA" id="ARBA00022989"/>
    </source>
</evidence>
<dbReference type="Proteomes" id="UP000291301">
    <property type="component" value="Unassembled WGS sequence"/>
</dbReference>
<feature type="transmembrane region" description="Helical" evidence="6">
    <location>
        <begin position="308"/>
        <end position="327"/>
    </location>
</feature>
<feature type="transmembrane region" description="Helical" evidence="6">
    <location>
        <begin position="280"/>
        <end position="301"/>
    </location>
</feature>
<evidence type="ECO:0000313" key="7">
    <source>
        <dbReference type="EMBL" id="TCD14613.1"/>
    </source>
</evidence>
<evidence type="ECO:0000256" key="3">
    <source>
        <dbReference type="ARBA" id="ARBA00022692"/>
    </source>
</evidence>
<protein>
    <submittedName>
        <fullName evidence="7">LPS export ABC transporter permease LptG</fullName>
    </submittedName>
</protein>
<keyword evidence="3 6" id="KW-0812">Transmembrane</keyword>
<dbReference type="PANTHER" id="PTHR33529">
    <property type="entry name" value="SLR0882 PROTEIN-RELATED"/>
    <property type="match status" value="1"/>
</dbReference>
<keyword evidence="5 6" id="KW-0472">Membrane</keyword>
<dbReference type="AlphaFoldDB" id="A0A4R0PDH5"/>
<evidence type="ECO:0000256" key="6">
    <source>
        <dbReference type="SAM" id="Phobius"/>
    </source>
</evidence>
<name>A0A4R0PDH5_9HYPH</name>
<dbReference type="InterPro" id="IPR030923">
    <property type="entry name" value="LptG"/>
</dbReference>
<organism evidence="7 8">
    <name type="scientific">Oricola cellulosilytica</name>
    <dbReference type="NCBI Taxonomy" id="1429082"/>
    <lineage>
        <taxon>Bacteria</taxon>
        <taxon>Pseudomonadati</taxon>
        <taxon>Pseudomonadota</taxon>
        <taxon>Alphaproteobacteria</taxon>
        <taxon>Hyphomicrobiales</taxon>
        <taxon>Ahrensiaceae</taxon>
        <taxon>Oricola</taxon>
    </lineage>
</organism>
<feature type="transmembrane region" description="Helical" evidence="6">
    <location>
        <begin position="339"/>
        <end position="358"/>
    </location>
</feature>
<gene>
    <name evidence="7" type="primary">lptG</name>
    <name evidence="7" type="ORF">E0D97_09545</name>
</gene>
<feature type="transmembrane region" description="Helical" evidence="6">
    <location>
        <begin position="12"/>
        <end position="31"/>
    </location>
</feature>
<keyword evidence="4 6" id="KW-1133">Transmembrane helix</keyword>
<dbReference type="InterPro" id="IPR005495">
    <property type="entry name" value="LptG/LptF_permease"/>
</dbReference>
<reference evidence="7 8" key="1">
    <citation type="journal article" date="2015" name="Antonie Van Leeuwenhoek">
        <title>Oricola cellulosilytica gen. nov., sp. nov., a cellulose-degrading bacterium of the family Phyllobacteriaceae isolated from surface seashore water, and emended descriptions of Mesorhizobium loti and Phyllobacterium myrsinacearum.</title>
        <authorList>
            <person name="Hameed A."/>
            <person name="Shahina M."/>
            <person name="Lai W.A."/>
            <person name="Lin S.Y."/>
            <person name="Young L.S."/>
            <person name="Liu Y.C."/>
            <person name="Hsu Y.H."/>
            <person name="Young C.C."/>
        </authorList>
    </citation>
    <scope>NUCLEOTIDE SEQUENCE [LARGE SCALE GENOMIC DNA]</scope>
    <source>
        <strain evidence="7 8">KCTC 52183</strain>
    </source>
</reference>
<evidence type="ECO:0000256" key="1">
    <source>
        <dbReference type="ARBA" id="ARBA00004651"/>
    </source>
</evidence>
<evidence type="ECO:0000256" key="5">
    <source>
        <dbReference type="ARBA" id="ARBA00023136"/>
    </source>
</evidence>
<dbReference type="RefSeq" id="WP_131568813.1">
    <property type="nucleotide sequence ID" value="NZ_JAINFK010000002.1"/>
</dbReference>
<evidence type="ECO:0000256" key="2">
    <source>
        <dbReference type="ARBA" id="ARBA00022475"/>
    </source>
</evidence>
<dbReference type="NCBIfam" id="TIGR04408">
    <property type="entry name" value="LptG_lptG"/>
    <property type="match status" value="1"/>
</dbReference>
<dbReference type="Pfam" id="PF03739">
    <property type="entry name" value="LptF_LptG"/>
    <property type="match status" value="1"/>
</dbReference>
<dbReference type="GO" id="GO:0015920">
    <property type="term" value="P:lipopolysaccharide transport"/>
    <property type="evidence" value="ECO:0007669"/>
    <property type="project" value="TreeGrafter"/>
</dbReference>
<keyword evidence="8" id="KW-1185">Reference proteome</keyword>
<dbReference type="GO" id="GO:0043190">
    <property type="term" value="C:ATP-binding cassette (ABC) transporter complex"/>
    <property type="evidence" value="ECO:0007669"/>
    <property type="project" value="InterPro"/>
</dbReference>
<dbReference type="GO" id="GO:0055085">
    <property type="term" value="P:transmembrane transport"/>
    <property type="evidence" value="ECO:0007669"/>
    <property type="project" value="InterPro"/>
</dbReference>
<proteinExistence type="predicted"/>
<feature type="transmembrane region" description="Helical" evidence="6">
    <location>
        <begin position="61"/>
        <end position="82"/>
    </location>
</feature>
<evidence type="ECO:0000313" key="8">
    <source>
        <dbReference type="Proteomes" id="UP000291301"/>
    </source>
</evidence>
<dbReference type="EMBL" id="SJST01000003">
    <property type="protein sequence ID" value="TCD14613.1"/>
    <property type="molecule type" value="Genomic_DNA"/>
</dbReference>
<dbReference type="PANTHER" id="PTHR33529:SF2">
    <property type="entry name" value="LIPOPOLYSACCHARIDE EXPORT SYSTEM PERMEASE PROTEIN LPTG"/>
    <property type="match status" value="1"/>
</dbReference>
<keyword evidence="2" id="KW-1003">Cell membrane</keyword>
<comment type="caution">
    <text evidence="7">The sequence shown here is derived from an EMBL/GenBank/DDBJ whole genome shotgun (WGS) entry which is preliminary data.</text>
</comment>
<sequence>MGRTLQTYFFFQMLRAIILFSVGIAAIAYLIDFTELSRRTGSLPQFEVTMALALSAMRVPFIMQVAVPFVVLFATMTTLIMLNRKYELVVARSVGVSAWQFLFPAFNAALLVGIFAVTVMNPLAATGFARAEAIEGEWRSRPSSSLFAKDRPWLRQSLDDGGSILIGASRAARTDRTTLYDAVFLEIDPEGSVRRRIDAPDAYLEPGRWRLNGAEISRPGEKTEPASDLVIPTKLDESVVQEALVPPEMIPFFDLGDQIEAAQSFGVSANPLRMQYHSLIALPLLLVAMTLIAATVSLRFVRFGQSGGMILAGIGAGFMLYVLTAITKSFGGAGVIPPIVAAWLPVLVATLFGVAYLLHREDG</sequence>
<comment type="subcellular location">
    <subcellularLocation>
        <location evidence="1">Cell membrane</location>
        <topology evidence="1">Multi-pass membrane protein</topology>
    </subcellularLocation>
</comment>
<accession>A0A4R0PDH5</accession>
<feature type="transmembrane region" description="Helical" evidence="6">
    <location>
        <begin position="94"/>
        <end position="117"/>
    </location>
</feature>